<reference evidence="1" key="2">
    <citation type="journal article" date="2008" name="PLoS Biol.">
        <title>Population genomic analysis of strain variation in Leptospirillum group II bacteria involved in acid mine drainage formation.</title>
        <authorList>
            <person name="Simmons S.L."/>
            <person name="Dibartolo G."/>
            <person name="Denef V.J."/>
            <person name="Goltsman D.S."/>
            <person name="Thelen M.P."/>
            <person name="Banfield J.F."/>
        </authorList>
    </citation>
    <scope>NUCLEOTIDE SEQUENCE [LARGE SCALE GENOMIC DNA]</scope>
</reference>
<reference evidence="1" key="1">
    <citation type="journal article" date="2004" name="Nature">
        <title>Community structure and metabolism through reconstruction of microbial genomes from the environment.</title>
        <authorList>
            <person name="Tyson G.W."/>
            <person name="Chapman J."/>
            <person name="Hugenholtz P."/>
            <person name="Allen E.E."/>
            <person name="Ram R.J."/>
            <person name="Richardson P.M."/>
            <person name="Solovyev V.V."/>
            <person name="Rubin E.M."/>
            <person name="Rokhsar D.S."/>
            <person name="Banfield J.F."/>
        </authorList>
    </citation>
    <scope>NUCLEOTIDE SEQUENCE [LARGE SCALE GENOMIC DNA]</scope>
</reference>
<dbReference type="InterPro" id="IPR036388">
    <property type="entry name" value="WH-like_DNA-bd_sf"/>
</dbReference>
<sequence length="116" mass="13043">MKFLRIGIMPQEKIRERVLSIAKGEYRPGPGEPKIWFSSLKSLAEVLSDGNRALLKVIAEVKPQSISDLAVVTGRKPSNLSRTLKTMSNYGLVELQRENRHVRPTARATRFQIVTA</sequence>
<dbReference type="InterPro" id="IPR036390">
    <property type="entry name" value="WH_DNA-bd_sf"/>
</dbReference>
<proteinExistence type="predicted"/>
<dbReference type="SUPFAM" id="SSF46785">
    <property type="entry name" value="Winged helix' DNA-binding domain"/>
    <property type="match status" value="1"/>
</dbReference>
<protein>
    <recommendedName>
        <fullName evidence="2">Transcriptional regulator</fullName>
    </recommendedName>
</protein>
<gene>
    <name evidence="1" type="ORF">CGL2_10641007</name>
</gene>
<evidence type="ECO:0000313" key="1">
    <source>
        <dbReference type="EMBL" id="EDZ40208.1"/>
    </source>
</evidence>
<organism evidence="1">
    <name type="scientific">Leptospirillum sp. Group II '5-way CG'</name>
    <dbReference type="NCBI Taxonomy" id="419541"/>
    <lineage>
        <taxon>Bacteria</taxon>
        <taxon>Pseudomonadati</taxon>
        <taxon>Nitrospirota</taxon>
        <taxon>Nitrospiria</taxon>
        <taxon>Nitrospirales</taxon>
        <taxon>Nitrospiraceae</taxon>
        <taxon>Leptospirillum</taxon>
    </lineage>
</organism>
<dbReference type="Gene3D" id="1.10.10.10">
    <property type="entry name" value="Winged helix-like DNA-binding domain superfamily/Winged helix DNA-binding domain"/>
    <property type="match status" value="1"/>
</dbReference>
<dbReference type="EMBL" id="DS995259">
    <property type="protein sequence ID" value="EDZ40208.1"/>
    <property type="molecule type" value="Genomic_DNA"/>
</dbReference>
<dbReference type="AlphaFoldDB" id="B6AKW0"/>
<dbReference type="Pfam" id="PF25212">
    <property type="entry name" value="HVO_A0114"/>
    <property type="match status" value="1"/>
</dbReference>
<accession>B6AKW0</accession>
<name>B6AKW0_9BACT</name>
<evidence type="ECO:0008006" key="2">
    <source>
        <dbReference type="Google" id="ProtNLM"/>
    </source>
</evidence>